<sequence>MGNRCYLTTETTQIFESNNSLPTFWLMGLASEHLVLLSQQLETFELAETLSQKEFERRLAEKQFGVIDVSFEDFLQNLDFHSEYLSAVYPDLLPLYHDFQELIAEESSYSDNLELIYLDYLLFLEDTDDLLAAFIELFEAMNSFEETSWINEEDILGSTIGYDDFSNHHGNYLSVKYQPDHRSADEEQPLSTKASLFYQIIKSGFFFTLSFILAIGSIWMIMDSMTRLAGVAGGLLFGMGTVIFGGNLRHDLKSLRERKGIEKIND</sequence>
<protein>
    <submittedName>
        <fullName evidence="2">Uncharacterized protein</fullName>
    </submittedName>
</protein>
<accession>A0ABS3HJA4</accession>
<comment type="caution">
    <text evidence="2">The sequence shown here is derived from an EMBL/GenBank/DDBJ whole genome shotgun (WGS) entry which is preliminary data.</text>
</comment>
<gene>
    <name evidence="2" type="ORF">JZO85_13970</name>
</gene>
<dbReference type="Proteomes" id="UP000664495">
    <property type="component" value="Unassembled WGS sequence"/>
</dbReference>
<evidence type="ECO:0000256" key="1">
    <source>
        <dbReference type="SAM" id="Phobius"/>
    </source>
</evidence>
<dbReference type="RefSeq" id="WP_207109145.1">
    <property type="nucleotide sequence ID" value="NZ_JAFLVR010000032.1"/>
</dbReference>
<dbReference type="EMBL" id="JAFLVR010000032">
    <property type="protein sequence ID" value="MBO0453368.1"/>
    <property type="molecule type" value="Genomic_DNA"/>
</dbReference>
<name>A0ABS3HJA4_9ENTE</name>
<keyword evidence="1" id="KW-1133">Transmembrane helix</keyword>
<proteinExistence type="predicted"/>
<organism evidence="2 3">
    <name type="scientific">Candidatus Enterococcus murrayae</name>
    <dbReference type="NCBI Taxonomy" id="2815321"/>
    <lineage>
        <taxon>Bacteria</taxon>
        <taxon>Bacillati</taxon>
        <taxon>Bacillota</taxon>
        <taxon>Bacilli</taxon>
        <taxon>Lactobacillales</taxon>
        <taxon>Enterococcaceae</taxon>
        <taxon>Enterococcus</taxon>
    </lineage>
</organism>
<keyword evidence="1" id="KW-0472">Membrane</keyword>
<keyword evidence="3" id="KW-1185">Reference proteome</keyword>
<feature type="transmembrane region" description="Helical" evidence="1">
    <location>
        <begin position="203"/>
        <end position="222"/>
    </location>
</feature>
<evidence type="ECO:0000313" key="3">
    <source>
        <dbReference type="Proteomes" id="UP000664495"/>
    </source>
</evidence>
<evidence type="ECO:0000313" key="2">
    <source>
        <dbReference type="EMBL" id="MBO0453368.1"/>
    </source>
</evidence>
<keyword evidence="1" id="KW-0812">Transmembrane</keyword>
<reference evidence="2 3" key="1">
    <citation type="submission" date="2021-03" db="EMBL/GenBank/DDBJ databases">
        <title>Enterococcal diversity collection.</title>
        <authorList>
            <person name="Gilmore M.S."/>
            <person name="Schwartzman J."/>
            <person name="Van Tyne D."/>
            <person name="Martin M."/>
            <person name="Earl A.M."/>
            <person name="Manson A.L."/>
            <person name="Straub T."/>
            <person name="Salamzade R."/>
            <person name="Saavedra J."/>
            <person name="Lebreton F."/>
            <person name="Prichula J."/>
            <person name="Schaufler K."/>
            <person name="Gaca A."/>
            <person name="Sgardioli B."/>
            <person name="Wagenaar J."/>
            <person name="Strong T."/>
        </authorList>
    </citation>
    <scope>NUCLEOTIDE SEQUENCE [LARGE SCALE GENOMIC DNA]</scope>
    <source>
        <strain evidence="2 3">MJM16</strain>
    </source>
</reference>
<feature type="transmembrane region" description="Helical" evidence="1">
    <location>
        <begin position="228"/>
        <end position="248"/>
    </location>
</feature>